<dbReference type="Pfam" id="PF13649">
    <property type="entry name" value="Methyltransf_25"/>
    <property type="match status" value="1"/>
</dbReference>
<evidence type="ECO:0000313" key="3">
    <source>
        <dbReference type="Proteomes" id="UP000236327"/>
    </source>
</evidence>
<feature type="domain" description="Methyltransferase" evidence="1">
    <location>
        <begin position="164"/>
        <end position="260"/>
    </location>
</feature>
<dbReference type="Gene3D" id="3.40.50.150">
    <property type="entry name" value="Vaccinia Virus protein VP39"/>
    <property type="match status" value="1"/>
</dbReference>
<organism evidence="2 3">
    <name type="scientific">Novosphingobium guangzhouense</name>
    <dbReference type="NCBI Taxonomy" id="1850347"/>
    <lineage>
        <taxon>Bacteria</taxon>
        <taxon>Pseudomonadati</taxon>
        <taxon>Pseudomonadota</taxon>
        <taxon>Alphaproteobacteria</taxon>
        <taxon>Sphingomonadales</taxon>
        <taxon>Sphingomonadaceae</taxon>
        <taxon>Novosphingobium</taxon>
    </lineage>
</organism>
<dbReference type="CDD" id="cd02440">
    <property type="entry name" value="AdoMet_MTases"/>
    <property type="match status" value="1"/>
</dbReference>
<protein>
    <recommendedName>
        <fullName evidence="1">Methyltransferase domain-containing protein</fullName>
    </recommendedName>
</protein>
<accession>A0A2K2G6N3</accession>
<dbReference type="GO" id="GO:0008168">
    <property type="term" value="F:methyltransferase activity"/>
    <property type="evidence" value="ECO:0007669"/>
    <property type="project" value="TreeGrafter"/>
</dbReference>
<dbReference type="InterPro" id="IPR029063">
    <property type="entry name" value="SAM-dependent_MTases_sf"/>
</dbReference>
<comment type="caution">
    <text evidence="2">The sequence shown here is derived from an EMBL/GenBank/DDBJ whole genome shotgun (WGS) entry which is preliminary data.</text>
</comment>
<dbReference type="Proteomes" id="UP000236327">
    <property type="component" value="Unassembled WGS sequence"/>
</dbReference>
<proteinExistence type="predicted"/>
<sequence>MHFGKGAQGVRAQLEREIAGVVPDPAMLPDDLDERDAWMETSLGASRAWRVSKAVSEWHSTMHGLIAREAFEEVLPDLEPAIARYQTGGPASLEPAGPEDSAPSYWQGVNFHRTAGGWEDHPQQGYIHGEIVHRRLVEAMYPGGIFLQRRAIAAMPPRDDYARILDMGASTGHFTAALQETYPSAQITGVDLSLRALEHAQRVANAHGWPWRLYQRAAEQTGFADGSFDLVASYILLHELPAAAIRGVFAEAFRVLEPGGDMIMSDVTRYADMDRLGVWRADSGARYGGEPYWRESASLDLATVAREAGFVDVSAAGLGPRAYPHVVQGRKPL</sequence>
<dbReference type="PANTHER" id="PTHR42912">
    <property type="entry name" value="METHYLTRANSFERASE"/>
    <property type="match status" value="1"/>
</dbReference>
<evidence type="ECO:0000313" key="2">
    <source>
        <dbReference type="EMBL" id="PNU06638.1"/>
    </source>
</evidence>
<dbReference type="AlphaFoldDB" id="A0A2K2G6N3"/>
<dbReference type="InterPro" id="IPR050508">
    <property type="entry name" value="Methyltransf_Superfamily"/>
</dbReference>
<keyword evidence="3" id="KW-1185">Reference proteome</keyword>
<dbReference type="InterPro" id="IPR041698">
    <property type="entry name" value="Methyltransf_25"/>
</dbReference>
<reference evidence="2 3" key="1">
    <citation type="submission" date="2016-05" db="EMBL/GenBank/DDBJ databases">
        <title>Complete genome sequence of Novosphingobium guangzhouense SA925(T).</title>
        <authorList>
            <person name="Sha S."/>
        </authorList>
    </citation>
    <scope>NUCLEOTIDE SEQUENCE [LARGE SCALE GENOMIC DNA]</scope>
    <source>
        <strain evidence="2 3">SA925</strain>
    </source>
</reference>
<evidence type="ECO:0000259" key="1">
    <source>
        <dbReference type="Pfam" id="PF13649"/>
    </source>
</evidence>
<gene>
    <name evidence="2" type="ORF">A8V01_00080</name>
</gene>
<name>A0A2K2G6N3_9SPHN</name>
<dbReference type="SUPFAM" id="SSF53335">
    <property type="entry name" value="S-adenosyl-L-methionine-dependent methyltransferases"/>
    <property type="match status" value="1"/>
</dbReference>
<dbReference type="EMBL" id="LYMM01000001">
    <property type="protein sequence ID" value="PNU06638.1"/>
    <property type="molecule type" value="Genomic_DNA"/>
</dbReference>